<reference evidence="10 11" key="1">
    <citation type="journal article" date="2021" name="Arch. Microbiol.">
        <title>Myceligenerans indicum sp. nov., an actinobacterium isolated from mangrove sediment of Sundarbans, India.</title>
        <authorList>
            <person name="Asha K."/>
            <person name="Bhadury P."/>
        </authorList>
    </citation>
    <scope>NUCLEOTIDE SEQUENCE [LARGE SCALE GENOMIC DNA]</scope>
    <source>
        <strain evidence="10 11">I2</strain>
    </source>
</reference>
<feature type="transmembrane region" description="Helical" evidence="8">
    <location>
        <begin position="840"/>
        <end position="869"/>
    </location>
</feature>
<feature type="transmembrane region" description="Helical" evidence="8">
    <location>
        <begin position="889"/>
        <end position="910"/>
    </location>
</feature>
<accession>A0ABS1LNU3</accession>
<keyword evidence="3 8" id="KW-0812">Transmembrane</keyword>
<keyword evidence="5 8" id="KW-0472">Membrane</keyword>
<feature type="transmembrane region" description="Helical" evidence="8">
    <location>
        <begin position="393"/>
        <end position="416"/>
    </location>
</feature>
<dbReference type="InterPro" id="IPR003838">
    <property type="entry name" value="ABC3_permease_C"/>
</dbReference>
<dbReference type="Pfam" id="PF02687">
    <property type="entry name" value="FtsX"/>
    <property type="match status" value="1"/>
</dbReference>
<feature type="transmembrane region" description="Helical" evidence="8">
    <location>
        <begin position="301"/>
        <end position="327"/>
    </location>
</feature>
<name>A0ABS1LNU3_9MICO</name>
<evidence type="ECO:0000256" key="3">
    <source>
        <dbReference type="ARBA" id="ARBA00022692"/>
    </source>
</evidence>
<evidence type="ECO:0000313" key="10">
    <source>
        <dbReference type="EMBL" id="MBL0887679.1"/>
    </source>
</evidence>
<dbReference type="PANTHER" id="PTHR30572:SF4">
    <property type="entry name" value="ABC TRANSPORTER PERMEASE YTRF"/>
    <property type="match status" value="1"/>
</dbReference>
<keyword evidence="4 8" id="KW-1133">Transmembrane helix</keyword>
<organism evidence="10 11">
    <name type="scientific">Myceligenerans indicum</name>
    <dbReference type="NCBI Taxonomy" id="2593663"/>
    <lineage>
        <taxon>Bacteria</taxon>
        <taxon>Bacillati</taxon>
        <taxon>Actinomycetota</taxon>
        <taxon>Actinomycetes</taxon>
        <taxon>Micrococcales</taxon>
        <taxon>Promicromonosporaceae</taxon>
        <taxon>Myceligenerans</taxon>
    </lineage>
</organism>
<evidence type="ECO:0000259" key="9">
    <source>
        <dbReference type="Pfam" id="PF02687"/>
    </source>
</evidence>
<comment type="caution">
    <text evidence="10">The sequence shown here is derived from an EMBL/GenBank/DDBJ whole genome shotgun (WGS) entry which is preliminary data.</text>
</comment>
<dbReference type="InterPro" id="IPR050250">
    <property type="entry name" value="Macrolide_Exporter_MacB"/>
</dbReference>
<comment type="subcellular location">
    <subcellularLocation>
        <location evidence="1">Cell membrane</location>
        <topology evidence="1">Multi-pass membrane protein</topology>
    </subcellularLocation>
</comment>
<feature type="domain" description="ABC3 transporter permease C-terminal" evidence="9">
    <location>
        <begin position="798"/>
        <end position="911"/>
    </location>
</feature>
<evidence type="ECO:0000313" key="11">
    <source>
        <dbReference type="Proteomes" id="UP000675409"/>
    </source>
</evidence>
<feature type="region of interest" description="Disordered" evidence="7">
    <location>
        <begin position="85"/>
        <end position="106"/>
    </location>
</feature>
<dbReference type="EMBL" id="JABBYC010000033">
    <property type="protein sequence ID" value="MBL0887679.1"/>
    <property type="molecule type" value="Genomic_DNA"/>
</dbReference>
<feature type="transmembrane region" description="Helical" evidence="8">
    <location>
        <begin position="796"/>
        <end position="819"/>
    </location>
</feature>
<comment type="similarity">
    <text evidence="6">Belongs to the ABC-4 integral membrane protein family.</text>
</comment>
<feature type="transmembrane region" description="Helical" evidence="8">
    <location>
        <begin position="512"/>
        <end position="534"/>
    </location>
</feature>
<evidence type="ECO:0000256" key="7">
    <source>
        <dbReference type="SAM" id="MobiDB-lite"/>
    </source>
</evidence>
<evidence type="ECO:0000256" key="5">
    <source>
        <dbReference type="ARBA" id="ARBA00023136"/>
    </source>
</evidence>
<evidence type="ECO:0000256" key="4">
    <source>
        <dbReference type="ARBA" id="ARBA00022989"/>
    </source>
</evidence>
<dbReference type="RefSeq" id="WP_201849049.1">
    <property type="nucleotide sequence ID" value="NZ_JABBYC010000033.1"/>
</dbReference>
<keyword evidence="11" id="KW-1185">Reference proteome</keyword>
<evidence type="ECO:0000256" key="6">
    <source>
        <dbReference type="ARBA" id="ARBA00038076"/>
    </source>
</evidence>
<keyword evidence="2" id="KW-1003">Cell membrane</keyword>
<gene>
    <name evidence="10" type="ORF">HGK34_15575</name>
</gene>
<sequence length="923" mass="96793">MRGRMARWWGRWRVALRYGVRDARRHKVRTVLVTLMVGLPVAAASLFLTWLESRDPTPTTYAAQMVGPELEARIDWSTTAVDSQDLVGNPVHEQRRDNDSGLDDNGELLTVDEYGEKLAEALPAGSTLYPVLAGDRNLQGTGLRWPVQIHQTDLSVPEVAAVYPLDAGRLPDGSDEIALDTSVAELLGVAIGETVTVNGWDDDGEEIDLDHLDVTGLLAARQATTITAVVDVDGPLVPFTHMPEPGAWPATRDWYVDSPEPITWDEARAVNALGSTVISPALAQDPPPEAMPEPSGADLDLMLMVAAVMGIALAQGILIVMPAFAIGRRSAARSLAVVAASGGDRATLRYVTLSGAIVTGLVAAVAGLGLGIGGVVAIDLFLRPLPNLVVPPLLALLVPGGALLAAVAAMPAAWAAGRTDVTAALAGRFPRKPPRPWLLVAGAVLAGAGVVVALAGPVRQEPWWIVTGVVLAELGVILAMGAILATVGRVAPLLPLSGRFALRDAVRQRSRTVPAVVAVVAAVGTGVGAVSYFASAQAFQSASYGARVNDGVVLIQHGQAGEPLTDAELERVVEVSHDVLGPARAVELRTVVSPGSDFTEILLSQDLLEEIRAADADEVCDDGDRECLDAQLDTWSGNGLWMPLVSDGDITAVLPYTDPEAASRALGAGKVVVAPPVMNADGTATIVVTRYIEPEFGDDGEVVVEGEQETSEKRLAAAGAGRVNEVLDGIVLSPEAADELGLDVVRAGVALIPETEPTALSEERLRQTLAEVRDGIFVYAELGPRTEADRPDPTPFALALVGGVVALVATWLAAALAAADSRADLATLTAAGASPATRRRLVAAQAAVVSVTGAVLGTGLGILTAWAFVLLERYRGDFPDPRWTLHVPWQWAGLLLVGLPLLAAGAAWLVTRSRLELTRRHDM</sequence>
<dbReference type="Proteomes" id="UP000675409">
    <property type="component" value="Unassembled WGS sequence"/>
</dbReference>
<proteinExistence type="inferred from homology"/>
<dbReference type="PANTHER" id="PTHR30572">
    <property type="entry name" value="MEMBRANE COMPONENT OF TRANSPORTER-RELATED"/>
    <property type="match status" value="1"/>
</dbReference>
<feature type="transmembrane region" description="Helical" evidence="8">
    <location>
        <begin position="437"/>
        <end position="457"/>
    </location>
</feature>
<feature type="transmembrane region" description="Helical" evidence="8">
    <location>
        <begin position="463"/>
        <end position="491"/>
    </location>
</feature>
<evidence type="ECO:0000256" key="1">
    <source>
        <dbReference type="ARBA" id="ARBA00004651"/>
    </source>
</evidence>
<evidence type="ECO:0000256" key="8">
    <source>
        <dbReference type="SAM" id="Phobius"/>
    </source>
</evidence>
<evidence type="ECO:0000256" key="2">
    <source>
        <dbReference type="ARBA" id="ARBA00022475"/>
    </source>
</evidence>
<feature type="transmembrane region" description="Helical" evidence="8">
    <location>
        <begin position="348"/>
        <end position="381"/>
    </location>
</feature>
<protein>
    <recommendedName>
        <fullName evidence="9">ABC3 transporter permease C-terminal domain-containing protein</fullName>
    </recommendedName>
</protein>
<feature type="transmembrane region" description="Helical" evidence="8">
    <location>
        <begin position="31"/>
        <end position="51"/>
    </location>
</feature>